<keyword evidence="3" id="KW-0720">Serine protease</keyword>
<name>A0A9N9SC98_9DIPT</name>
<feature type="chain" id="PRO_5040159802" description="Peptidase S1 domain-containing protein" evidence="6">
    <location>
        <begin position="18"/>
        <end position="252"/>
    </location>
</feature>
<dbReference type="PRINTS" id="PR00722">
    <property type="entry name" value="CHYMOTRYPSIN"/>
</dbReference>
<dbReference type="InterPro" id="IPR050430">
    <property type="entry name" value="Peptidase_S1"/>
</dbReference>
<dbReference type="PANTHER" id="PTHR24276">
    <property type="entry name" value="POLYSERASE-RELATED"/>
    <property type="match status" value="1"/>
</dbReference>
<evidence type="ECO:0000256" key="1">
    <source>
        <dbReference type="ARBA" id="ARBA00022670"/>
    </source>
</evidence>
<dbReference type="SUPFAM" id="SSF50494">
    <property type="entry name" value="Trypsin-like serine proteases"/>
    <property type="match status" value="1"/>
</dbReference>
<dbReference type="Gene3D" id="2.40.10.10">
    <property type="entry name" value="Trypsin-like serine proteases"/>
    <property type="match status" value="1"/>
</dbReference>
<dbReference type="Proteomes" id="UP001153620">
    <property type="component" value="Chromosome 4"/>
</dbReference>
<proteinExistence type="inferred from homology"/>
<dbReference type="EMBL" id="OU895880">
    <property type="protein sequence ID" value="CAG9812253.1"/>
    <property type="molecule type" value="Genomic_DNA"/>
</dbReference>
<keyword evidence="4" id="KW-1015">Disulfide bond</keyword>
<dbReference type="InterPro" id="IPR001254">
    <property type="entry name" value="Trypsin_dom"/>
</dbReference>
<gene>
    <name evidence="8" type="ORF">CHIRRI_LOCUS15058</name>
</gene>
<feature type="signal peptide" evidence="6">
    <location>
        <begin position="1"/>
        <end position="17"/>
    </location>
</feature>
<keyword evidence="6" id="KW-0732">Signal</keyword>
<organism evidence="8 9">
    <name type="scientific">Chironomus riparius</name>
    <dbReference type="NCBI Taxonomy" id="315576"/>
    <lineage>
        <taxon>Eukaryota</taxon>
        <taxon>Metazoa</taxon>
        <taxon>Ecdysozoa</taxon>
        <taxon>Arthropoda</taxon>
        <taxon>Hexapoda</taxon>
        <taxon>Insecta</taxon>
        <taxon>Pterygota</taxon>
        <taxon>Neoptera</taxon>
        <taxon>Endopterygota</taxon>
        <taxon>Diptera</taxon>
        <taxon>Nematocera</taxon>
        <taxon>Chironomoidea</taxon>
        <taxon>Chironomidae</taxon>
        <taxon>Chironominae</taxon>
        <taxon>Chironomus</taxon>
    </lineage>
</organism>
<keyword evidence="1" id="KW-0645">Protease</keyword>
<accession>A0A9N9SC98</accession>
<dbReference type="AlphaFoldDB" id="A0A9N9SC98"/>
<keyword evidence="2" id="KW-0378">Hydrolase</keyword>
<evidence type="ECO:0000313" key="9">
    <source>
        <dbReference type="Proteomes" id="UP001153620"/>
    </source>
</evidence>
<dbReference type="InterPro" id="IPR043504">
    <property type="entry name" value="Peptidase_S1_PA_chymotrypsin"/>
</dbReference>
<evidence type="ECO:0000313" key="8">
    <source>
        <dbReference type="EMBL" id="CAG9812253.1"/>
    </source>
</evidence>
<sequence length="252" mass="27241">MIRQLVFICVGIVLVVGRPDASSRILGGQVVAHGDIPYQASLQYWNTTFHFAGGVLLNTRWVLSTAKGVFGRAGNSINVILGTNRLDIPFGNRQSDQIRTHPLYDQSIHANDVAVIRTAAVIAFSVIISPMTLATHFINDGVTAQVSGWGAVNEDKTGESVVLRRVAVTTGPCVNTEFMTFNSANHFCAGAPTNDTRPLVGICTRDVGGPLVLDNLLIGIPFHHDPRACGQFLDGYMRISSYRAWILGNIPV</sequence>
<evidence type="ECO:0000256" key="4">
    <source>
        <dbReference type="ARBA" id="ARBA00023157"/>
    </source>
</evidence>
<evidence type="ECO:0000256" key="6">
    <source>
        <dbReference type="SAM" id="SignalP"/>
    </source>
</evidence>
<reference evidence="8" key="2">
    <citation type="submission" date="2022-10" db="EMBL/GenBank/DDBJ databases">
        <authorList>
            <consortium name="ENA_rothamsted_submissions"/>
            <consortium name="culmorum"/>
            <person name="King R."/>
        </authorList>
    </citation>
    <scope>NUCLEOTIDE SEQUENCE</scope>
</reference>
<dbReference type="InterPro" id="IPR001314">
    <property type="entry name" value="Peptidase_S1A"/>
</dbReference>
<dbReference type="Pfam" id="PF00089">
    <property type="entry name" value="Trypsin"/>
    <property type="match status" value="1"/>
</dbReference>
<dbReference type="PANTHER" id="PTHR24276:SF91">
    <property type="entry name" value="AT26814P-RELATED"/>
    <property type="match status" value="1"/>
</dbReference>
<evidence type="ECO:0000259" key="7">
    <source>
        <dbReference type="PROSITE" id="PS50240"/>
    </source>
</evidence>
<protein>
    <recommendedName>
        <fullName evidence="7">Peptidase S1 domain-containing protein</fullName>
    </recommendedName>
</protein>
<dbReference type="GO" id="GO:0004252">
    <property type="term" value="F:serine-type endopeptidase activity"/>
    <property type="evidence" value="ECO:0007669"/>
    <property type="project" value="InterPro"/>
</dbReference>
<comment type="similarity">
    <text evidence="5">Belongs to the peptidase S1 family. CLIP subfamily.</text>
</comment>
<evidence type="ECO:0000256" key="5">
    <source>
        <dbReference type="ARBA" id="ARBA00024195"/>
    </source>
</evidence>
<dbReference type="PROSITE" id="PS50240">
    <property type="entry name" value="TRYPSIN_DOM"/>
    <property type="match status" value="1"/>
</dbReference>
<keyword evidence="9" id="KW-1185">Reference proteome</keyword>
<dbReference type="GO" id="GO:0006508">
    <property type="term" value="P:proteolysis"/>
    <property type="evidence" value="ECO:0007669"/>
    <property type="project" value="UniProtKB-KW"/>
</dbReference>
<reference evidence="8" key="1">
    <citation type="submission" date="2022-01" db="EMBL/GenBank/DDBJ databases">
        <authorList>
            <person name="King R."/>
        </authorList>
    </citation>
    <scope>NUCLEOTIDE SEQUENCE</scope>
</reference>
<feature type="domain" description="Peptidase S1" evidence="7">
    <location>
        <begin position="25"/>
        <end position="251"/>
    </location>
</feature>
<dbReference type="CDD" id="cd00190">
    <property type="entry name" value="Tryp_SPc"/>
    <property type="match status" value="1"/>
</dbReference>
<dbReference type="InterPro" id="IPR009003">
    <property type="entry name" value="Peptidase_S1_PA"/>
</dbReference>
<dbReference type="OrthoDB" id="8440449at2759"/>
<dbReference type="SMART" id="SM00020">
    <property type="entry name" value="Tryp_SPc"/>
    <property type="match status" value="1"/>
</dbReference>
<evidence type="ECO:0000256" key="3">
    <source>
        <dbReference type="ARBA" id="ARBA00022825"/>
    </source>
</evidence>
<evidence type="ECO:0000256" key="2">
    <source>
        <dbReference type="ARBA" id="ARBA00022801"/>
    </source>
</evidence>